<dbReference type="Ensembl" id="ENSSFOT00015005934.2">
    <property type="protein sequence ID" value="ENSSFOP00015005838.1"/>
    <property type="gene ID" value="ENSSFOG00015003804.2"/>
</dbReference>
<dbReference type="GO" id="GO:0043565">
    <property type="term" value="F:sequence-specific DNA binding"/>
    <property type="evidence" value="ECO:0007669"/>
    <property type="project" value="InterPro"/>
</dbReference>
<dbReference type="Gene3D" id="3.30.50.10">
    <property type="entry name" value="Erythroid Transcription Factor GATA-1, subunit A"/>
    <property type="match status" value="1"/>
</dbReference>
<dbReference type="Proteomes" id="UP000694397">
    <property type="component" value="Chromosome 20"/>
</dbReference>
<dbReference type="InterPro" id="IPR000679">
    <property type="entry name" value="Znf_GATA"/>
</dbReference>
<dbReference type="KEGG" id="sfm:108927497"/>
<gene>
    <name evidence="5" type="primary">LOC108927497</name>
</gene>
<dbReference type="GO" id="GO:0006357">
    <property type="term" value="P:regulation of transcription by RNA polymerase II"/>
    <property type="evidence" value="ECO:0007669"/>
    <property type="project" value="TreeGrafter"/>
</dbReference>
<evidence type="ECO:0000256" key="1">
    <source>
        <dbReference type="ARBA" id="ARBA00023242"/>
    </source>
</evidence>
<dbReference type="GO" id="GO:0008270">
    <property type="term" value="F:zinc ion binding"/>
    <property type="evidence" value="ECO:0007669"/>
    <property type="project" value="UniProtKB-KW"/>
</dbReference>
<evidence type="ECO:0000256" key="3">
    <source>
        <dbReference type="SAM" id="MobiDB-lite"/>
    </source>
</evidence>
<name>A0A8C9QZ63_SCLFO</name>
<evidence type="ECO:0000256" key="2">
    <source>
        <dbReference type="PROSITE-ProRule" id="PRU00094"/>
    </source>
</evidence>
<reference evidence="5 6" key="1">
    <citation type="submission" date="2019-04" db="EMBL/GenBank/DDBJ databases">
        <authorList>
            <consortium name="Wellcome Sanger Institute Data Sharing"/>
        </authorList>
    </citation>
    <scope>NUCLEOTIDE SEQUENCE [LARGE SCALE GENOMIC DNA]</scope>
</reference>
<dbReference type="GO" id="GO:0048599">
    <property type="term" value="P:oocyte development"/>
    <property type="evidence" value="ECO:0007669"/>
    <property type="project" value="TreeGrafter"/>
</dbReference>
<keyword evidence="2" id="KW-0862">Zinc</keyword>
<keyword evidence="2" id="KW-0863">Zinc-finger</keyword>
<dbReference type="CDD" id="cd00202">
    <property type="entry name" value="ZnF_GATA"/>
    <property type="match status" value="1"/>
</dbReference>
<feature type="region of interest" description="Disordered" evidence="3">
    <location>
        <begin position="427"/>
        <end position="448"/>
    </location>
</feature>
<evidence type="ECO:0000313" key="5">
    <source>
        <dbReference type="Ensembl" id="ENSSFOP00015005838.1"/>
    </source>
</evidence>
<sequence>MYRTDPFVRMNTDSENPATLRLKTTEDVEAQDDSVPQSTILDLLQEVTKLATPTKEDLLEWRLTDGMCSTEQNVPCSSGPALYTSPPSLPAVVHPYKYEGQALDPCHNFSCFFPLLPSQQENNPWEVMRLINLQCERLLHPTAEDVEEDGSRLVTTTSAPEGALFHNEVSGHAGGSTLLKEINGSVHPQNTEAAMGKTEAWDSPLKKHKPWDDGLQFLLCDKSSVLDEPVQLEILTFKEKGSLVNDKEAKQDLGGTQLQNDNVEMCHFEDGPPLNTKELEGKVASCFVGAEHSLLETCGTSTESLSFATCNLQEDSCKQHINLTKPMELCSNVAVHSSVPLATVTDGDIKMDCNSNVILTSEIFQNVEGSQTFLHELRGEFEPVNQEQLQAEDTCTPIYDFCNNKGNNVCVQAPKVMTAKLASDLKWQGRTPRKQQHPTRSADLSDPDFRGVSFRMHTELNDSSDQCRLLITSKYSAEFWNSGPRARGSRTRAIRNSLKTSSSKKETDTIDLSKNKMCASCSTKITPLWRCSEDGIYLCNACGIRYKRYRVHCHQCWYIPRKRGNSSSRCFRCGDVLSLASSNCQQIKDPAMSPVM</sequence>
<dbReference type="RefSeq" id="XP_018596350.1">
    <property type="nucleotide sequence ID" value="XM_018740834.2"/>
</dbReference>
<dbReference type="Pfam" id="PF00320">
    <property type="entry name" value="GATA"/>
    <property type="match status" value="1"/>
</dbReference>
<dbReference type="PRINTS" id="PR00619">
    <property type="entry name" value="GATAZNFINGER"/>
</dbReference>
<accession>A0A8C9QZ63</accession>
<dbReference type="InterPro" id="IPR013088">
    <property type="entry name" value="Znf_NHR/GATA"/>
</dbReference>
<evidence type="ECO:0000259" key="4">
    <source>
        <dbReference type="PROSITE" id="PS50114"/>
    </source>
</evidence>
<feature type="domain" description="GATA-type" evidence="4">
    <location>
        <begin position="512"/>
        <end position="552"/>
    </location>
</feature>
<dbReference type="PANTHER" id="PTHR47341">
    <property type="entry name" value="GATA-TYPE ZINC FINGER PROTEIN 1"/>
    <property type="match status" value="1"/>
</dbReference>
<dbReference type="AlphaFoldDB" id="A0A8C9QZ63"/>
<reference evidence="5" key="3">
    <citation type="submission" date="2025-09" db="UniProtKB">
        <authorList>
            <consortium name="Ensembl"/>
        </authorList>
    </citation>
    <scope>IDENTIFICATION</scope>
</reference>
<dbReference type="SMART" id="SM00401">
    <property type="entry name" value="ZnF_GATA"/>
    <property type="match status" value="1"/>
</dbReference>
<keyword evidence="2" id="KW-0479">Metal-binding</keyword>
<dbReference type="PANTHER" id="PTHR47341:SF1">
    <property type="entry name" value="GATA-TYPE ZINC FINGER PROTEIN 1"/>
    <property type="match status" value="1"/>
</dbReference>
<organism evidence="5 6">
    <name type="scientific">Scleropages formosus</name>
    <name type="common">Asian bonytongue</name>
    <name type="synonym">Osteoglossum formosum</name>
    <dbReference type="NCBI Taxonomy" id="113540"/>
    <lineage>
        <taxon>Eukaryota</taxon>
        <taxon>Metazoa</taxon>
        <taxon>Chordata</taxon>
        <taxon>Craniata</taxon>
        <taxon>Vertebrata</taxon>
        <taxon>Euteleostomi</taxon>
        <taxon>Actinopterygii</taxon>
        <taxon>Neopterygii</taxon>
        <taxon>Teleostei</taxon>
        <taxon>Osteoglossocephala</taxon>
        <taxon>Osteoglossomorpha</taxon>
        <taxon>Osteoglossiformes</taxon>
        <taxon>Osteoglossidae</taxon>
        <taxon>Scleropages</taxon>
    </lineage>
</organism>
<dbReference type="PROSITE" id="PS50114">
    <property type="entry name" value="GATA_ZN_FINGER_2"/>
    <property type="match status" value="1"/>
</dbReference>
<dbReference type="GO" id="GO:0005634">
    <property type="term" value="C:nucleus"/>
    <property type="evidence" value="ECO:0007669"/>
    <property type="project" value="TreeGrafter"/>
</dbReference>
<protein>
    <submittedName>
        <fullName evidence="5">Uncharacterized LOC108927497</fullName>
    </submittedName>
</protein>
<dbReference type="InterPro" id="IPR053116">
    <property type="entry name" value="GATA-type_Znf_Regulator"/>
</dbReference>
<dbReference type="SUPFAM" id="SSF57716">
    <property type="entry name" value="Glucocorticoid receptor-like (DNA-binding domain)"/>
    <property type="match status" value="1"/>
</dbReference>
<dbReference type="GO" id="GO:0007283">
    <property type="term" value="P:spermatogenesis"/>
    <property type="evidence" value="ECO:0007669"/>
    <property type="project" value="TreeGrafter"/>
</dbReference>
<keyword evidence="1" id="KW-0539">Nucleus</keyword>
<dbReference type="OrthoDB" id="2162994at2759"/>
<proteinExistence type="predicted"/>
<dbReference type="GeneTree" id="ENSGT00940000175590"/>
<evidence type="ECO:0000313" key="6">
    <source>
        <dbReference type="Proteomes" id="UP000694397"/>
    </source>
</evidence>
<keyword evidence="6" id="KW-1185">Reference proteome</keyword>
<reference evidence="5" key="2">
    <citation type="submission" date="2025-08" db="UniProtKB">
        <authorList>
            <consortium name="Ensembl"/>
        </authorList>
    </citation>
    <scope>IDENTIFICATION</scope>
</reference>
<dbReference type="GeneID" id="108927497"/>